<dbReference type="OrthoDB" id="5912at1111"/>
<evidence type="ECO:0000313" key="3">
    <source>
        <dbReference type="Proteomes" id="UP000439780"/>
    </source>
</evidence>
<dbReference type="AlphaFoldDB" id="A0A845AH76"/>
<sequence length="208" mass="23509">MPIDWAATGQMLSGWGSLAGAGAVAFAAWKAAETVDKWRTKKIEERRFDHAERTLAATYNAKEAIDQIRSPLVHGIEFERARRELEADDGWQLIAEDKKERFATCQAIIRRIRSTEEAWDEVTEVLPLAKALFDDDLEKALQSLLHCRWKIRVSLDLYSQDVEADPDFAVKLRKEIWGRIGEGEDDISVAARSAIETIEGKCLPVLRG</sequence>
<feature type="transmembrane region" description="Helical" evidence="1">
    <location>
        <begin position="12"/>
        <end position="32"/>
    </location>
</feature>
<organism evidence="2 3">
    <name type="scientific">Qipengyuania algicida</name>
    <dbReference type="NCBI Taxonomy" id="1836209"/>
    <lineage>
        <taxon>Bacteria</taxon>
        <taxon>Pseudomonadati</taxon>
        <taxon>Pseudomonadota</taxon>
        <taxon>Alphaproteobacteria</taxon>
        <taxon>Sphingomonadales</taxon>
        <taxon>Erythrobacteraceae</taxon>
        <taxon>Qipengyuania</taxon>
    </lineage>
</organism>
<gene>
    <name evidence="2" type="ORF">GRI58_03650</name>
</gene>
<comment type="caution">
    <text evidence="2">The sequence shown here is derived from an EMBL/GenBank/DDBJ whole genome shotgun (WGS) entry which is preliminary data.</text>
</comment>
<evidence type="ECO:0000313" key="2">
    <source>
        <dbReference type="EMBL" id="MXP27916.1"/>
    </source>
</evidence>
<proteinExistence type="predicted"/>
<keyword evidence="3" id="KW-1185">Reference proteome</keyword>
<dbReference type="RefSeq" id="WP_160752209.1">
    <property type="nucleotide sequence ID" value="NZ_WTYA01000002.1"/>
</dbReference>
<keyword evidence="1" id="KW-1133">Transmembrane helix</keyword>
<evidence type="ECO:0000256" key="1">
    <source>
        <dbReference type="SAM" id="Phobius"/>
    </source>
</evidence>
<keyword evidence="1" id="KW-0812">Transmembrane</keyword>
<accession>A0A845AH76</accession>
<name>A0A845AH76_9SPHN</name>
<dbReference type="EMBL" id="WTYA01000002">
    <property type="protein sequence ID" value="MXP27916.1"/>
    <property type="molecule type" value="Genomic_DNA"/>
</dbReference>
<protein>
    <submittedName>
        <fullName evidence="2">Uncharacterized protein</fullName>
    </submittedName>
</protein>
<reference evidence="2 3" key="1">
    <citation type="submission" date="2019-12" db="EMBL/GenBank/DDBJ databases">
        <title>Genomic-based taxomic classification of the family Erythrobacteraceae.</title>
        <authorList>
            <person name="Xu L."/>
        </authorList>
    </citation>
    <scope>NUCLEOTIDE SEQUENCE [LARGE SCALE GENOMIC DNA]</scope>
    <source>
        <strain evidence="2 3">KEMB 9005-328</strain>
    </source>
</reference>
<keyword evidence="1" id="KW-0472">Membrane</keyword>
<dbReference type="Proteomes" id="UP000439780">
    <property type="component" value="Unassembled WGS sequence"/>
</dbReference>